<feature type="domain" description="AAA" evidence="1">
    <location>
        <begin position="3"/>
        <end position="179"/>
    </location>
</feature>
<dbReference type="Gene3D" id="3.40.50.300">
    <property type="entry name" value="P-loop containing nucleotide triphosphate hydrolases"/>
    <property type="match status" value="1"/>
</dbReference>
<name>A0ABR7GGW8_9FIRM</name>
<proteinExistence type="predicted"/>
<dbReference type="PRINTS" id="PR00091">
    <property type="entry name" value="NITROGNASEII"/>
</dbReference>
<dbReference type="RefSeq" id="WP_186854245.1">
    <property type="nucleotide sequence ID" value="NZ_JACOPG010000002.1"/>
</dbReference>
<dbReference type="PIRSF" id="PIRSF009320">
    <property type="entry name" value="Nuc_binding_HP_1000"/>
    <property type="match status" value="1"/>
</dbReference>
<comment type="caution">
    <text evidence="2">The sequence shown here is derived from an EMBL/GenBank/DDBJ whole genome shotgun (WGS) entry which is preliminary data.</text>
</comment>
<dbReference type="InterPro" id="IPR050678">
    <property type="entry name" value="DNA_Partitioning_ATPase"/>
</dbReference>
<dbReference type="InterPro" id="IPR027417">
    <property type="entry name" value="P-loop_NTPase"/>
</dbReference>
<keyword evidence="3" id="KW-1185">Reference proteome</keyword>
<evidence type="ECO:0000313" key="3">
    <source>
        <dbReference type="Proteomes" id="UP000643810"/>
    </source>
</evidence>
<dbReference type="PANTHER" id="PTHR13696">
    <property type="entry name" value="P-LOOP CONTAINING NUCLEOSIDE TRIPHOSPHATE HYDROLASE"/>
    <property type="match status" value="1"/>
</dbReference>
<dbReference type="Pfam" id="PF13614">
    <property type="entry name" value="AAA_31"/>
    <property type="match status" value="1"/>
</dbReference>
<gene>
    <name evidence="2" type="ORF">H8R94_07185</name>
</gene>
<dbReference type="SUPFAM" id="SSF52540">
    <property type="entry name" value="P-loop containing nucleoside triphosphate hydrolases"/>
    <property type="match status" value="1"/>
</dbReference>
<accession>A0ABR7GGW8</accession>
<dbReference type="Proteomes" id="UP000643810">
    <property type="component" value="Unassembled WGS sequence"/>
</dbReference>
<organism evidence="2 3">
    <name type="scientific">Roseburia lenta</name>
    <dbReference type="NCBI Taxonomy" id="2763061"/>
    <lineage>
        <taxon>Bacteria</taxon>
        <taxon>Bacillati</taxon>
        <taxon>Bacillota</taxon>
        <taxon>Clostridia</taxon>
        <taxon>Lachnospirales</taxon>
        <taxon>Lachnospiraceae</taxon>
        <taxon>Roseburia</taxon>
    </lineage>
</organism>
<dbReference type="CDD" id="cd02042">
    <property type="entry name" value="ParAB_family"/>
    <property type="match status" value="1"/>
</dbReference>
<evidence type="ECO:0000313" key="2">
    <source>
        <dbReference type="EMBL" id="MBC5686388.1"/>
    </source>
</evidence>
<dbReference type="InterPro" id="IPR025669">
    <property type="entry name" value="AAA_dom"/>
</dbReference>
<protein>
    <submittedName>
        <fullName evidence="2">ParA family protein</fullName>
    </submittedName>
</protein>
<dbReference type="EMBL" id="JACOPG010000002">
    <property type="protein sequence ID" value="MBC5686388.1"/>
    <property type="molecule type" value="Genomic_DNA"/>
</dbReference>
<sequence>MGRIISIANQKGGVGKTTTSINLSACLAELGKKVLVIDLDPQGNTTSGFGIDKEEIENTVYELMLGECSIRESMTKVENIEHLSLIPSNVNLAGAEIELLGINEKEYILKNAVDYIRDDYDFIIIDCPPSLNMLTVNAMTTADSILVPIQCEYYALEGISQLIHTIDLVQERLNSNLRIDGVVFTMYDARTNLSSDVVDTVKENLNATVYQTIIPRNVRLAEAPSHGLPINLYDSKSSGAESYRNLAKEIIERKDV</sequence>
<reference evidence="2 3" key="1">
    <citation type="submission" date="2020-08" db="EMBL/GenBank/DDBJ databases">
        <title>Genome public.</title>
        <authorList>
            <person name="Liu C."/>
            <person name="Sun Q."/>
        </authorList>
    </citation>
    <scope>NUCLEOTIDE SEQUENCE [LARGE SCALE GENOMIC DNA]</scope>
    <source>
        <strain evidence="2 3">NSJ-9</strain>
    </source>
</reference>
<evidence type="ECO:0000259" key="1">
    <source>
        <dbReference type="Pfam" id="PF13614"/>
    </source>
</evidence>
<dbReference type="PANTHER" id="PTHR13696:SF52">
    <property type="entry name" value="PARA FAMILY PROTEIN CT_582"/>
    <property type="match status" value="1"/>
</dbReference>